<feature type="non-terminal residue" evidence="2">
    <location>
        <position position="1"/>
    </location>
</feature>
<feature type="non-terminal residue" evidence="2">
    <location>
        <position position="81"/>
    </location>
</feature>
<dbReference type="EMBL" id="JAABFR010002169">
    <property type="protein sequence ID" value="MBD4339220.1"/>
    <property type="molecule type" value="Genomic_DNA"/>
</dbReference>
<dbReference type="InterPro" id="IPR012878">
    <property type="entry name" value="Beta-AFase-like_GH127_cat"/>
</dbReference>
<dbReference type="PANTHER" id="PTHR43465:SF2">
    <property type="entry name" value="DUF1680 DOMAIN PROTEIN (AFU_ORTHOLOGUE AFUA_1G08910)"/>
    <property type="match status" value="1"/>
</dbReference>
<dbReference type="Proteomes" id="UP000653002">
    <property type="component" value="Unassembled WGS sequence"/>
</dbReference>
<gene>
    <name evidence="2" type="ORF">GUH15_24835</name>
</gene>
<evidence type="ECO:0000313" key="3">
    <source>
        <dbReference type="Proteomes" id="UP000653002"/>
    </source>
</evidence>
<feature type="domain" description="Non-reducing end beta-L-arabinofuranosidase-like GH127 catalytic" evidence="1">
    <location>
        <begin position="9"/>
        <end position="80"/>
    </location>
</feature>
<protein>
    <recommendedName>
        <fullName evidence="1">Non-reducing end beta-L-arabinofuranosidase-like GH127 catalytic domain-containing protein</fullName>
    </recommendedName>
</protein>
<dbReference type="Pfam" id="PF07944">
    <property type="entry name" value="Beta-AFase-like_GH127_cat"/>
    <property type="match status" value="1"/>
</dbReference>
<comment type="caution">
    <text evidence="2">The sequence shown here is derived from an EMBL/GenBank/DDBJ whole genome shotgun (WGS) entry which is preliminary data.</text>
</comment>
<dbReference type="AlphaFoldDB" id="A0A8I0L4Q0"/>
<evidence type="ECO:0000313" key="2">
    <source>
        <dbReference type="EMBL" id="MBD4339220.1"/>
    </source>
</evidence>
<sequence length="81" mass="9245">LFRKVAGAWDDIHKRQMYITGGVSVAEHYEHDYVKPVSGHVVETCATMSWMQLTQMLLELTGESKYADAMERLMINHVFAA</sequence>
<proteinExistence type="predicted"/>
<reference evidence="2" key="1">
    <citation type="submission" date="2020-01" db="EMBL/GenBank/DDBJ databases">
        <authorList>
            <person name="Richard D."/>
        </authorList>
    </citation>
    <scope>NUCLEOTIDE SEQUENCE</scope>
    <source>
        <strain evidence="2">JP541</strain>
    </source>
</reference>
<organism evidence="2 3">
    <name type="scientific">Xanthomonas citri pv. citri</name>
    <dbReference type="NCBI Taxonomy" id="611301"/>
    <lineage>
        <taxon>Bacteria</taxon>
        <taxon>Pseudomonadati</taxon>
        <taxon>Pseudomonadota</taxon>
        <taxon>Gammaproteobacteria</taxon>
        <taxon>Lysobacterales</taxon>
        <taxon>Lysobacteraceae</taxon>
        <taxon>Xanthomonas</taxon>
    </lineage>
</organism>
<name>A0A8I0L4Q0_XANCI</name>
<evidence type="ECO:0000259" key="1">
    <source>
        <dbReference type="Pfam" id="PF07944"/>
    </source>
</evidence>
<dbReference type="InterPro" id="IPR049174">
    <property type="entry name" value="Beta-AFase-like"/>
</dbReference>
<accession>A0A8I0L4Q0</accession>
<dbReference type="PANTHER" id="PTHR43465">
    <property type="entry name" value="DUF1680 DOMAIN PROTEIN (AFU_ORTHOLOGUE AFUA_1G08910)"/>
    <property type="match status" value="1"/>
</dbReference>